<reference evidence="1" key="1">
    <citation type="submission" date="2020-05" db="UniProtKB">
        <authorList>
            <consortium name="EnsemblMetazoa"/>
        </authorList>
    </citation>
    <scope>IDENTIFICATION</scope>
    <source>
        <strain evidence="1">BB02</strain>
    </source>
</reference>
<dbReference type="KEGG" id="bgt:106072978"/>
<organism evidence="1 2">
    <name type="scientific">Biomphalaria glabrata</name>
    <name type="common">Bloodfluke planorb</name>
    <name type="synonym">Freshwater snail</name>
    <dbReference type="NCBI Taxonomy" id="6526"/>
    <lineage>
        <taxon>Eukaryota</taxon>
        <taxon>Metazoa</taxon>
        <taxon>Spiralia</taxon>
        <taxon>Lophotrochozoa</taxon>
        <taxon>Mollusca</taxon>
        <taxon>Gastropoda</taxon>
        <taxon>Heterobranchia</taxon>
        <taxon>Euthyneura</taxon>
        <taxon>Panpulmonata</taxon>
        <taxon>Hygrophila</taxon>
        <taxon>Lymnaeoidea</taxon>
        <taxon>Planorbidae</taxon>
        <taxon>Biomphalaria</taxon>
    </lineage>
</organism>
<sequence length="123" mass="13821">MRTRFLLVILDEYSSSSFEFILNHIPNKFTYKSPRVLIGLTDTASTVPSLLKTYKTLLLENALFSLFEEKCVSPVSKEIPDTDAQSSLPDVTSLPDNWSIKNGDALNSVLTLYCSMIGQEWPL</sequence>
<accession>A0A2C9L732</accession>
<evidence type="ECO:0000313" key="2">
    <source>
        <dbReference type="Proteomes" id="UP000076420"/>
    </source>
</evidence>
<dbReference type="EnsemblMetazoa" id="BGLB027816-RA">
    <property type="protein sequence ID" value="BGLB027816-PA"/>
    <property type="gene ID" value="BGLB027816"/>
</dbReference>
<dbReference type="AlphaFoldDB" id="A0A2C9L732"/>
<proteinExistence type="predicted"/>
<gene>
    <name evidence="1" type="primary">106072978</name>
</gene>
<name>A0A2C9L732_BIOGL</name>
<protein>
    <submittedName>
        <fullName evidence="1">Uncharacterized protein</fullName>
    </submittedName>
</protein>
<dbReference type="OrthoDB" id="6162829at2759"/>
<dbReference type="Proteomes" id="UP000076420">
    <property type="component" value="Unassembled WGS sequence"/>
</dbReference>
<dbReference type="VEuPathDB" id="VectorBase:BGLAX_051897"/>
<evidence type="ECO:0000313" key="1">
    <source>
        <dbReference type="EnsemblMetazoa" id="BGLB027816-PA"/>
    </source>
</evidence>
<dbReference type="VEuPathDB" id="VectorBase:BGLB027816"/>